<reference evidence="3" key="2">
    <citation type="submission" date="2025-09" db="UniProtKB">
        <authorList>
            <consortium name="Ensembl"/>
        </authorList>
    </citation>
    <scope>IDENTIFICATION</scope>
</reference>
<proteinExistence type="inferred from homology"/>
<sequence>MEVNIEARRILAVSISKLYASRSQRGGLRLHRSLLLSLVMKSARDIYHSSRESDAPSEAQSPPEEPMDTSSSPELPEPQPEPLSERNSSETAVEESDSEEEDYESDTAEDKENLSPARQSRKRRGKASAAPDFLPNKRARLEPGEERYASPVASCRTPLSDLDSGCFVVKIIFLLLNCGPSNVHWNIQVIKKQISEPATSACIARMLRRLVSFIHPP</sequence>
<feature type="region of interest" description="Disordered" evidence="2">
    <location>
        <begin position="47"/>
        <end position="142"/>
    </location>
</feature>
<evidence type="ECO:0000256" key="2">
    <source>
        <dbReference type="SAM" id="MobiDB-lite"/>
    </source>
</evidence>
<protein>
    <submittedName>
        <fullName evidence="3">Immediate early response 2b</fullName>
    </submittedName>
</protein>
<dbReference type="InterPro" id="IPR008653">
    <property type="entry name" value="IER"/>
</dbReference>
<dbReference type="Proteomes" id="UP000265000">
    <property type="component" value="Unplaced"/>
</dbReference>
<evidence type="ECO:0000313" key="3">
    <source>
        <dbReference type="Ensembl" id="ENSFHEP00000011519.1"/>
    </source>
</evidence>
<dbReference type="PANTHER" id="PTHR15895">
    <property type="entry name" value="IMMEDIATE EARLY RESPONSE GENE"/>
    <property type="match status" value="1"/>
</dbReference>
<comment type="similarity">
    <text evidence="1">Belongs to the IER family.</text>
</comment>
<dbReference type="AlphaFoldDB" id="A0A3Q2PF49"/>
<reference evidence="3" key="1">
    <citation type="submission" date="2025-08" db="UniProtKB">
        <authorList>
            <consortium name="Ensembl"/>
        </authorList>
    </citation>
    <scope>IDENTIFICATION</scope>
</reference>
<evidence type="ECO:0000313" key="4">
    <source>
        <dbReference type="Proteomes" id="UP000265000"/>
    </source>
</evidence>
<evidence type="ECO:0000256" key="1">
    <source>
        <dbReference type="ARBA" id="ARBA00006186"/>
    </source>
</evidence>
<feature type="compositionally biased region" description="Acidic residues" evidence="2">
    <location>
        <begin position="92"/>
        <end position="107"/>
    </location>
</feature>
<name>A0A3Q2PF49_FUNHE</name>
<keyword evidence="4" id="KW-1185">Reference proteome</keyword>
<dbReference type="GeneTree" id="ENSGT00900000141021"/>
<organism evidence="3 4">
    <name type="scientific">Fundulus heteroclitus</name>
    <name type="common">Killifish</name>
    <name type="synonym">Mummichog</name>
    <dbReference type="NCBI Taxonomy" id="8078"/>
    <lineage>
        <taxon>Eukaryota</taxon>
        <taxon>Metazoa</taxon>
        <taxon>Chordata</taxon>
        <taxon>Craniata</taxon>
        <taxon>Vertebrata</taxon>
        <taxon>Euteleostomi</taxon>
        <taxon>Actinopterygii</taxon>
        <taxon>Neopterygii</taxon>
        <taxon>Teleostei</taxon>
        <taxon>Neoteleostei</taxon>
        <taxon>Acanthomorphata</taxon>
        <taxon>Ovalentaria</taxon>
        <taxon>Atherinomorphae</taxon>
        <taxon>Cyprinodontiformes</taxon>
        <taxon>Fundulidae</taxon>
        <taxon>Fundulus</taxon>
    </lineage>
</organism>
<dbReference type="Ensembl" id="ENSFHET00000018523.1">
    <property type="protein sequence ID" value="ENSFHEP00000011519.1"/>
    <property type="gene ID" value="ENSFHEG00000012948.1"/>
</dbReference>
<accession>A0A3Q2PF49</accession>
<dbReference type="Pfam" id="PF05760">
    <property type="entry name" value="IER"/>
    <property type="match status" value="1"/>
</dbReference>